<dbReference type="EMBL" id="CAKXZS010000023">
    <property type="protein sequence ID" value="CAH2402109.1"/>
    <property type="molecule type" value="Genomic_DNA"/>
</dbReference>
<sequence>MQLDLFASKKTPAIVYAFPLHRRADMVRKIAAALNARSYQAGQVLVAASWPRAIKTGTPRFKSEGHRR</sequence>
<evidence type="ECO:0000313" key="1">
    <source>
        <dbReference type="EMBL" id="CAH2402109.1"/>
    </source>
</evidence>
<organism evidence="1 2">
    <name type="scientific">Mesorhizobium ventifaucium</name>
    <dbReference type="NCBI Taxonomy" id="666020"/>
    <lineage>
        <taxon>Bacteria</taxon>
        <taxon>Pseudomonadati</taxon>
        <taxon>Pseudomonadota</taxon>
        <taxon>Alphaproteobacteria</taxon>
        <taxon>Hyphomicrobiales</taxon>
        <taxon>Phyllobacteriaceae</taxon>
        <taxon>Mesorhizobium</taxon>
    </lineage>
</organism>
<dbReference type="RefSeq" id="WP_254026148.1">
    <property type="nucleotide sequence ID" value="NZ_CAKXZS010000023.1"/>
</dbReference>
<comment type="caution">
    <text evidence="1">The sequence shown here is derived from an EMBL/GenBank/DDBJ whole genome shotgun (WGS) entry which is preliminary data.</text>
</comment>
<gene>
    <name evidence="1" type="ORF">MES4922_30483</name>
</gene>
<keyword evidence="2" id="KW-1185">Reference proteome</keyword>
<protein>
    <submittedName>
        <fullName evidence="1">Uncharacterized protein</fullName>
    </submittedName>
</protein>
<dbReference type="Proteomes" id="UP001152604">
    <property type="component" value="Unassembled WGS sequence"/>
</dbReference>
<proteinExistence type="predicted"/>
<evidence type="ECO:0000313" key="2">
    <source>
        <dbReference type="Proteomes" id="UP001152604"/>
    </source>
</evidence>
<reference evidence="1" key="1">
    <citation type="submission" date="2022-03" db="EMBL/GenBank/DDBJ databases">
        <authorList>
            <person name="Brunel B."/>
        </authorList>
    </citation>
    <scope>NUCLEOTIDE SEQUENCE</scope>
    <source>
        <strain evidence="1">STM4922sample</strain>
    </source>
</reference>
<accession>A0ABM9E0U6</accession>
<name>A0ABM9E0U6_9HYPH</name>